<organism evidence="2 3">
    <name type="scientific">Phytophthora megakarya</name>
    <dbReference type="NCBI Taxonomy" id="4795"/>
    <lineage>
        <taxon>Eukaryota</taxon>
        <taxon>Sar</taxon>
        <taxon>Stramenopiles</taxon>
        <taxon>Oomycota</taxon>
        <taxon>Peronosporomycetes</taxon>
        <taxon>Peronosporales</taxon>
        <taxon>Peronosporaceae</taxon>
        <taxon>Phytophthora</taxon>
    </lineage>
</organism>
<evidence type="ECO:0000313" key="2">
    <source>
        <dbReference type="EMBL" id="OWZ00106.1"/>
    </source>
</evidence>
<sequence length="95" mass="10337">MANGVADRLANRALDRKRSAFECASHGTRLVPCPAPTLSLCSQDQQHDDDDHAEERPPRQARTLPAPPVDDAETFPSIRTTPESVPTDRDCVSAS</sequence>
<feature type="compositionally biased region" description="Basic and acidic residues" evidence="1">
    <location>
        <begin position="45"/>
        <end position="58"/>
    </location>
</feature>
<proteinExistence type="predicted"/>
<dbReference type="AlphaFoldDB" id="A0A225V2F6"/>
<feature type="compositionally biased region" description="Basic and acidic residues" evidence="1">
    <location>
        <begin position="86"/>
        <end position="95"/>
    </location>
</feature>
<protein>
    <submittedName>
        <fullName evidence="2">Uncharacterized protein</fullName>
    </submittedName>
</protein>
<feature type="region of interest" description="Disordered" evidence="1">
    <location>
        <begin position="41"/>
        <end position="95"/>
    </location>
</feature>
<reference evidence="3" key="1">
    <citation type="submission" date="2017-03" db="EMBL/GenBank/DDBJ databases">
        <title>Phytopthora megakarya and P. palmivora, two closely related causual agents of cacao black pod achieved similar genome size and gene model numbers by different mechanisms.</title>
        <authorList>
            <person name="Ali S."/>
            <person name="Shao J."/>
            <person name="Larry D.J."/>
            <person name="Kronmiller B."/>
            <person name="Shen D."/>
            <person name="Strem M.D."/>
            <person name="Melnick R.L."/>
            <person name="Guiltinan M.J."/>
            <person name="Tyler B.M."/>
            <person name="Meinhardt L.W."/>
            <person name="Bailey B.A."/>
        </authorList>
    </citation>
    <scope>NUCLEOTIDE SEQUENCE [LARGE SCALE GENOMIC DNA]</scope>
    <source>
        <strain evidence="3">zdho120</strain>
    </source>
</reference>
<accession>A0A225V2F6</accession>
<gene>
    <name evidence="2" type="ORF">PHMEG_00028781</name>
</gene>
<evidence type="ECO:0000313" key="3">
    <source>
        <dbReference type="Proteomes" id="UP000198211"/>
    </source>
</evidence>
<keyword evidence="3" id="KW-1185">Reference proteome</keyword>
<evidence type="ECO:0000256" key="1">
    <source>
        <dbReference type="SAM" id="MobiDB-lite"/>
    </source>
</evidence>
<dbReference type="EMBL" id="NBNE01007893">
    <property type="protein sequence ID" value="OWZ00106.1"/>
    <property type="molecule type" value="Genomic_DNA"/>
</dbReference>
<comment type="caution">
    <text evidence="2">The sequence shown here is derived from an EMBL/GenBank/DDBJ whole genome shotgun (WGS) entry which is preliminary data.</text>
</comment>
<dbReference type="Proteomes" id="UP000198211">
    <property type="component" value="Unassembled WGS sequence"/>
</dbReference>
<name>A0A225V2F6_9STRA</name>